<organism evidence="1 2">
    <name type="scientific">Actinomycetospora atypica</name>
    <dbReference type="NCBI Taxonomy" id="1290095"/>
    <lineage>
        <taxon>Bacteria</taxon>
        <taxon>Bacillati</taxon>
        <taxon>Actinomycetota</taxon>
        <taxon>Actinomycetes</taxon>
        <taxon>Pseudonocardiales</taxon>
        <taxon>Pseudonocardiaceae</taxon>
        <taxon>Actinomycetospora</taxon>
    </lineage>
</organism>
<proteinExistence type="predicted"/>
<gene>
    <name evidence="1" type="ORF">ACFPBZ_06670</name>
</gene>
<name>A0ABV9YJI9_9PSEU</name>
<sequence length="81" mass="8936">MEPDLEIAGRGLDQFVPGLRDAAIDLFDAVHDKVDELGPARPDLLTTFGEQLGRVWDRTPEQERPIAVLDVLRAVLTGTKV</sequence>
<accession>A0ABV9YJI9</accession>
<comment type="caution">
    <text evidence="1">The sequence shown here is derived from an EMBL/GenBank/DDBJ whole genome shotgun (WGS) entry which is preliminary data.</text>
</comment>
<evidence type="ECO:0000313" key="1">
    <source>
        <dbReference type="EMBL" id="MFC5061882.1"/>
    </source>
</evidence>
<keyword evidence="2" id="KW-1185">Reference proteome</keyword>
<protein>
    <submittedName>
        <fullName evidence="1">Uncharacterized protein</fullName>
    </submittedName>
</protein>
<dbReference type="Proteomes" id="UP001595947">
    <property type="component" value="Unassembled WGS sequence"/>
</dbReference>
<evidence type="ECO:0000313" key="2">
    <source>
        <dbReference type="Proteomes" id="UP001595947"/>
    </source>
</evidence>
<reference evidence="2" key="1">
    <citation type="journal article" date="2019" name="Int. J. Syst. Evol. Microbiol.">
        <title>The Global Catalogue of Microorganisms (GCM) 10K type strain sequencing project: providing services to taxonomists for standard genome sequencing and annotation.</title>
        <authorList>
            <consortium name="The Broad Institute Genomics Platform"/>
            <consortium name="The Broad Institute Genome Sequencing Center for Infectious Disease"/>
            <person name="Wu L."/>
            <person name="Ma J."/>
        </authorList>
    </citation>
    <scope>NUCLEOTIDE SEQUENCE [LARGE SCALE GENOMIC DNA]</scope>
    <source>
        <strain evidence="2">CGMCC 4.7093</strain>
    </source>
</reference>
<dbReference type="EMBL" id="JBHSIV010000005">
    <property type="protein sequence ID" value="MFC5061882.1"/>
    <property type="molecule type" value="Genomic_DNA"/>
</dbReference>
<dbReference type="RefSeq" id="WP_378035235.1">
    <property type="nucleotide sequence ID" value="NZ_JBHSIV010000005.1"/>
</dbReference>